<feature type="transmembrane region" description="Helical" evidence="8">
    <location>
        <begin position="29"/>
        <end position="56"/>
    </location>
</feature>
<dbReference type="AlphaFoldDB" id="C7NB92"/>
<proteinExistence type="inferred from homology"/>
<evidence type="ECO:0000256" key="2">
    <source>
        <dbReference type="ARBA" id="ARBA00008873"/>
    </source>
</evidence>
<evidence type="ECO:0000259" key="9">
    <source>
        <dbReference type="Pfam" id="PF01545"/>
    </source>
</evidence>
<dbReference type="EMBL" id="CP001685">
    <property type="protein sequence ID" value="ACV39423.1"/>
    <property type="molecule type" value="Genomic_DNA"/>
</dbReference>
<dbReference type="InterPro" id="IPR027469">
    <property type="entry name" value="Cation_efflux_TMD_sf"/>
</dbReference>
<dbReference type="Pfam" id="PF16916">
    <property type="entry name" value="ZT_dimer"/>
    <property type="match status" value="1"/>
</dbReference>
<evidence type="ECO:0000256" key="5">
    <source>
        <dbReference type="ARBA" id="ARBA00022989"/>
    </source>
</evidence>
<feature type="transmembrane region" description="Helical" evidence="8">
    <location>
        <begin position="192"/>
        <end position="214"/>
    </location>
</feature>
<accession>C7NB92</accession>
<evidence type="ECO:0000259" key="10">
    <source>
        <dbReference type="Pfam" id="PF16916"/>
    </source>
</evidence>
<protein>
    <submittedName>
        <fullName evidence="11">Cation diffusion facilitator family transporter</fullName>
    </submittedName>
</protein>
<feature type="domain" description="Cation efflux protein cytoplasmic" evidence="10">
    <location>
        <begin position="226"/>
        <end position="301"/>
    </location>
</feature>
<dbReference type="PANTHER" id="PTHR11562:SF17">
    <property type="entry name" value="RE54080P-RELATED"/>
    <property type="match status" value="1"/>
</dbReference>
<evidence type="ECO:0000313" key="11">
    <source>
        <dbReference type="EMBL" id="ACV39423.1"/>
    </source>
</evidence>
<dbReference type="STRING" id="523794.Lebu_1551"/>
<evidence type="ECO:0000256" key="7">
    <source>
        <dbReference type="ARBA" id="ARBA00023136"/>
    </source>
</evidence>
<evidence type="ECO:0000256" key="3">
    <source>
        <dbReference type="ARBA" id="ARBA00022448"/>
    </source>
</evidence>
<keyword evidence="12" id="KW-1185">Reference proteome</keyword>
<evidence type="ECO:0000256" key="4">
    <source>
        <dbReference type="ARBA" id="ARBA00022692"/>
    </source>
</evidence>
<feature type="transmembrane region" description="Helical" evidence="8">
    <location>
        <begin position="129"/>
        <end position="154"/>
    </location>
</feature>
<reference evidence="11 12" key="1">
    <citation type="journal article" date="2009" name="Stand. Genomic Sci.">
        <title>Complete genome sequence of Leptotrichia buccalis type strain (C-1013-b).</title>
        <authorList>
            <person name="Ivanova N."/>
            <person name="Gronow S."/>
            <person name="Lapidus A."/>
            <person name="Copeland A."/>
            <person name="Glavina Del Rio T."/>
            <person name="Nolan M."/>
            <person name="Lucas S."/>
            <person name="Chen F."/>
            <person name="Tice H."/>
            <person name="Cheng J.F."/>
            <person name="Saunders E."/>
            <person name="Bruce D."/>
            <person name="Goodwin L."/>
            <person name="Brettin T."/>
            <person name="Detter J.C."/>
            <person name="Han C."/>
            <person name="Pitluck S."/>
            <person name="Mikhailova N."/>
            <person name="Pati A."/>
            <person name="Mavrommatis K."/>
            <person name="Chen A."/>
            <person name="Palaniappan K."/>
            <person name="Land M."/>
            <person name="Hauser L."/>
            <person name="Chang Y.J."/>
            <person name="Jeffries C.D."/>
            <person name="Chain P."/>
            <person name="Rohde C."/>
            <person name="Goker M."/>
            <person name="Bristow J."/>
            <person name="Eisen J.A."/>
            <person name="Markowitz V."/>
            <person name="Hugenholtz P."/>
            <person name="Kyrpides N.C."/>
            <person name="Klenk H.P."/>
        </authorList>
    </citation>
    <scope>NUCLEOTIDE SEQUENCE [LARGE SCALE GENOMIC DNA]</scope>
    <source>
        <strain evidence="12">ATCC 14201 / DSM 1135 / JCM 12969 / NCTC 10249 / C-1013-b</strain>
    </source>
</reference>
<keyword evidence="5 8" id="KW-1133">Transmembrane helix</keyword>
<dbReference type="InterPro" id="IPR058533">
    <property type="entry name" value="Cation_efflux_TM"/>
</dbReference>
<dbReference type="PANTHER" id="PTHR11562">
    <property type="entry name" value="CATION EFFLUX PROTEIN/ ZINC TRANSPORTER"/>
    <property type="match status" value="1"/>
</dbReference>
<feature type="transmembrane region" description="Helical" evidence="8">
    <location>
        <begin position="166"/>
        <end position="186"/>
    </location>
</feature>
<dbReference type="Gene3D" id="1.20.1510.10">
    <property type="entry name" value="Cation efflux protein transmembrane domain"/>
    <property type="match status" value="1"/>
</dbReference>
<sequence>MKNEKTKTIDFKYHHIKHYKYQAQSKKTLITSILLTLFFALVELFGGIFSGSLALISDSFHMFSDVIALLFSIIAVFFSAKKPNKNFTYGFLRIEIISAFINGLALMIISVGIVIEAVKRLFNPEHVDFFTMFTIAVIGLLVNVILMFVLMKSLKKENNLNVKSALWHFLGDTLNSVGVIIAAIILKLTNLVIFDIIISIIISIVIFIGGFKIAKETFFILMEAVPNNLDISEIHNKILTIDKIKDIHEFHLWNISEENISISFHILLDEYDGVNDYEIVNDVVKLLKNEYGIEHVTVQIENPEINPHL</sequence>
<dbReference type="RefSeq" id="WP_015769763.1">
    <property type="nucleotide sequence ID" value="NC_013192.1"/>
</dbReference>
<dbReference type="InterPro" id="IPR050681">
    <property type="entry name" value="CDF/SLC30A"/>
</dbReference>
<keyword evidence="7 8" id="KW-0472">Membrane</keyword>
<organism evidence="11 12">
    <name type="scientific">Leptotrichia buccalis (strain ATCC 14201 / DSM 1135 / JCM 12969 / NCTC 10249 / C-1013-b)</name>
    <dbReference type="NCBI Taxonomy" id="523794"/>
    <lineage>
        <taxon>Bacteria</taxon>
        <taxon>Fusobacteriati</taxon>
        <taxon>Fusobacteriota</taxon>
        <taxon>Fusobacteriia</taxon>
        <taxon>Fusobacteriales</taxon>
        <taxon>Leptotrichiaceae</taxon>
        <taxon>Leptotrichia</taxon>
    </lineage>
</organism>
<keyword evidence="4 8" id="KW-0812">Transmembrane</keyword>
<dbReference type="InterPro" id="IPR036837">
    <property type="entry name" value="Cation_efflux_CTD_sf"/>
</dbReference>
<dbReference type="Proteomes" id="UP000001910">
    <property type="component" value="Chromosome"/>
</dbReference>
<dbReference type="GO" id="GO:0005385">
    <property type="term" value="F:zinc ion transmembrane transporter activity"/>
    <property type="evidence" value="ECO:0007669"/>
    <property type="project" value="TreeGrafter"/>
</dbReference>
<feature type="domain" description="Cation efflux protein transmembrane" evidence="9">
    <location>
        <begin position="29"/>
        <end position="222"/>
    </location>
</feature>
<dbReference type="KEGG" id="lba:Lebu_1551"/>
<name>C7NB92_LEPBD</name>
<gene>
    <name evidence="11" type="ordered locus">Lebu_1551</name>
</gene>
<comment type="subcellular location">
    <subcellularLocation>
        <location evidence="1">Membrane</location>
        <topology evidence="1">Multi-pass membrane protein</topology>
    </subcellularLocation>
</comment>
<feature type="transmembrane region" description="Helical" evidence="8">
    <location>
        <begin position="62"/>
        <end position="80"/>
    </location>
</feature>
<dbReference type="NCBIfam" id="TIGR01297">
    <property type="entry name" value="CDF"/>
    <property type="match status" value="1"/>
</dbReference>
<dbReference type="SUPFAM" id="SSF161111">
    <property type="entry name" value="Cation efflux protein transmembrane domain-like"/>
    <property type="match status" value="1"/>
</dbReference>
<dbReference type="GO" id="GO:0005886">
    <property type="term" value="C:plasma membrane"/>
    <property type="evidence" value="ECO:0007669"/>
    <property type="project" value="TreeGrafter"/>
</dbReference>
<dbReference type="OrthoDB" id="9809646at2"/>
<keyword evidence="3" id="KW-0813">Transport</keyword>
<feature type="transmembrane region" description="Helical" evidence="8">
    <location>
        <begin position="92"/>
        <end position="117"/>
    </location>
</feature>
<evidence type="ECO:0000256" key="6">
    <source>
        <dbReference type="ARBA" id="ARBA00023065"/>
    </source>
</evidence>
<dbReference type="HOGENOM" id="CLU_013430_0_0_0"/>
<dbReference type="InterPro" id="IPR027470">
    <property type="entry name" value="Cation_efflux_CTD"/>
</dbReference>
<dbReference type="SUPFAM" id="SSF160240">
    <property type="entry name" value="Cation efflux protein cytoplasmic domain-like"/>
    <property type="match status" value="1"/>
</dbReference>
<evidence type="ECO:0000256" key="8">
    <source>
        <dbReference type="SAM" id="Phobius"/>
    </source>
</evidence>
<dbReference type="Pfam" id="PF01545">
    <property type="entry name" value="Cation_efflux"/>
    <property type="match status" value="1"/>
</dbReference>
<dbReference type="InterPro" id="IPR002524">
    <property type="entry name" value="Cation_efflux"/>
</dbReference>
<keyword evidence="6" id="KW-0406">Ion transport</keyword>
<evidence type="ECO:0000256" key="1">
    <source>
        <dbReference type="ARBA" id="ARBA00004141"/>
    </source>
</evidence>
<dbReference type="eggNOG" id="COG1230">
    <property type="taxonomic scope" value="Bacteria"/>
</dbReference>
<evidence type="ECO:0000313" key="12">
    <source>
        <dbReference type="Proteomes" id="UP000001910"/>
    </source>
</evidence>
<comment type="similarity">
    <text evidence="2">Belongs to the cation diffusion facilitator (CDF) transporter (TC 2.A.4) family. SLC30A subfamily.</text>
</comment>